<evidence type="ECO:0000313" key="2">
    <source>
        <dbReference type="EMBL" id="RRQ81547.1"/>
    </source>
</evidence>
<proteinExistence type="predicted"/>
<sequence>MGISITGMTSAPPSATTIGNLGRHLAHTLSSSEWREIADLFDGTFADVASIPPRDAARIGDLLHKAAGHRLMPGEWRTLAAEMGTAAQQTARAGRNWEWR</sequence>
<dbReference type="Pfam" id="PF24881">
    <property type="entry name" value="DUF7739"/>
    <property type="match status" value="1"/>
</dbReference>
<organism evidence="2 3">
    <name type="scientific">Streptomyces griseofuscus</name>
    <dbReference type="NCBI Taxonomy" id="146922"/>
    <lineage>
        <taxon>Bacteria</taxon>
        <taxon>Bacillati</taxon>
        <taxon>Actinomycetota</taxon>
        <taxon>Actinomycetes</taxon>
        <taxon>Kitasatosporales</taxon>
        <taxon>Streptomycetaceae</taxon>
        <taxon>Streptomyces</taxon>
    </lineage>
</organism>
<dbReference type="Proteomes" id="UP000276379">
    <property type="component" value="Unassembled WGS sequence"/>
</dbReference>
<evidence type="ECO:0000313" key="3">
    <source>
        <dbReference type="Proteomes" id="UP000276379"/>
    </source>
</evidence>
<reference evidence="2 3" key="1">
    <citation type="submission" date="2017-10" db="EMBL/GenBank/DDBJ databases">
        <title>Draft genome of actinobacteria isolated from guarana (Paullinia cupana (Mart.) Ducke.</title>
        <authorList>
            <person name="Siqueira K.A."/>
            <person name="Liotti R.G."/>
            <person name="Mendes T.A."/>
            <person name="Soares M.A."/>
        </authorList>
    </citation>
    <scope>NUCLEOTIDE SEQUENCE [LARGE SCALE GENOMIC DNA]</scope>
    <source>
        <strain evidence="2 3">199</strain>
    </source>
</reference>
<comment type="caution">
    <text evidence="2">The sequence shown here is derived from an EMBL/GenBank/DDBJ whole genome shotgun (WGS) entry which is preliminary data.</text>
</comment>
<dbReference type="EMBL" id="PDES01000015">
    <property type="protein sequence ID" value="RRQ81547.1"/>
    <property type="molecule type" value="Genomic_DNA"/>
</dbReference>
<evidence type="ECO:0000259" key="1">
    <source>
        <dbReference type="Pfam" id="PF24881"/>
    </source>
</evidence>
<gene>
    <name evidence="2" type="ORF">CQW44_30565</name>
</gene>
<accession>A0A3R8Q7N6</accession>
<dbReference type="AlphaFoldDB" id="A0A3R8Q7N6"/>
<protein>
    <recommendedName>
        <fullName evidence="1">DUF7739 domain-containing protein</fullName>
    </recommendedName>
</protein>
<name>A0A3R8Q7N6_9ACTN</name>
<dbReference type="InterPro" id="IPR056641">
    <property type="entry name" value="DUF7739"/>
</dbReference>
<feature type="domain" description="DUF7739" evidence="1">
    <location>
        <begin position="11"/>
        <end position="100"/>
    </location>
</feature>
<keyword evidence="3" id="KW-1185">Reference proteome</keyword>
<dbReference type="RefSeq" id="WP_125214711.1">
    <property type="nucleotide sequence ID" value="NZ_PDES01000015.1"/>
</dbReference>